<dbReference type="GO" id="GO:0005509">
    <property type="term" value="F:calcium ion binding"/>
    <property type="evidence" value="ECO:0007669"/>
    <property type="project" value="TreeGrafter"/>
</dbReference>
<dbReference type="GO" id="GO:0046928">
    <property type="term" value="P:regulation of neurotransmitter secretion"/>
    <property type="evidence" value="ECO:0007669"/>
    <property type="project" value="TreeGrafter"/>
</dbReference>
<evidence type="ECO:0000256" key="4">
    <source>
        <dbReference type="SAM" id="Phobius"/>
    </source>
</evidence>
<dbReference type="GO" id="GO:0030672">
    <property type="term" value="C:synaptic vesicle membrane"/>
    <property type="evidence" value="ECO:0007669"/>
    <property type="project" value="TreeGrafter"/>
</dbReference>
<keyword evidence="2" id="KW-0106">Calcium</keyword>
<feature type="compositionally biased region" description="Basic and acidic residues" evidence="3">
    <location>
        <begin position="310"/>
        <end position="320"/>
    </location>
</feature>
<name>A0A6M2DZY3_XENCH</name>
<dbReference type="CDD" id="cd08377">
    <property type="entry name" value="C2C_MCTP_PRT"/>
    <property type="match status" value="1"/>
</dbReference>
<evidence type="ECO:0000259" key="6">
    <source>
        <dbReference type="PROSITE" id="PS50004"/>
    </source>
</evidence>
<sequence>MNNAQIFLLLTISGTTASETISDLTVWKENPREYETMMNRYNWKRTLQNLKDIGHLTVKVFGATGLASADLGGKSDPFCVIELGNARLQTQTEYKTLSPNWQKIFTFNIKDITSVLEVTVFDEDRNNKVEFLGKIAVPLLRIRNGERKWYALKDKKLHHRAKGLAPQILLEMTIAWSPIRAALRALTPKEEKFMKPEIKFKRQIFVRNVLRLKKIILYFLEIGRLVQSCFEWESRTRSFLGLLLWLALCHFFNVCFIPLCGMILLIRNWFRRWILLPVDVCNNSQYYPNAVQSPSDEEDALSEEEDDDDKDKACASWRRD</sequence>
<protein>
    <submittedName>
        <fullName evidence="7">Putative conserved plasma membrane protein</fullName>
    </submittedName>
</protein>
<reference evidence="7" key="1">
    <citation type="submission" date="2020-03" db="EMBL/GenBank/DDBJ databases">
        <title>Transcriptomic Profiling of the Digestive Tract of the Rat Flea, Xenopsylla cheopis, Following Blood Feeding and Infection with Yersinia pestis.</title>
        <authorList>
            <person name="Bland D.M."/>
            <person name="Martens C.A."/>
            <person name="Virtaneva K."/>
            <person name="Kanakabandi K."/>
            <person name="Long D."/>
            <person name="Rosenke R."/>
            <person name="Saturday G.A."/>
            <person name="Hoyt F.H."/>
            <person name="Bruno D.P."/>
            <person name="Ribeiro J.M.C."/>
            <person name="Hinnebusch J."/>
        </authorList>
    </citation>
    <scope>NUCLEOTIDE SEQUENCE</scope>
</reference>
<dbReference type="PANTHER" id="PTHR45911:SF4">
    <property type="entry name" value="MULTIPLE C2 AND TRANSMEMBRANE DOMAIN-CONTAINING PROTEIN"/>
    <property type="match status" value="1"/>
</dbReference>
<dbReference type="PRINTS" id="PR00360">
    <property type="entry name" value="C2DOMAIN"/>
</dbReference>
<feature type="domain" description="C2" evidence="6">
    <location>
        <begin position="31"/>
        <end position="154"/>
    </location>
</feature>
<dbReference type="EMBL" id="GIIL01006895">
    <property type="protein sequence ID" value="NOV50621.1"/>
    <property type="molecule type" value="Transcribed_RNA"/>
</dbReference>
<feature type="transmembrane region" description="Helical" evidence="4">
    <location>
        <begin position="239"/>
        <end position="266"/>
    </location>
</feature>
<dbReference type="SMART" id="SM00239">
    <property type="entry name" value="C2"/>
    <property type="match status" value="1"/>
</dbReference>
<keyword evidence="4" id="KW-0472">Membrane</keyword>
<dbReference type="AlphaFoldDB" id="A0A6M2DZY3"/>
<feature type="region of interest" description="Disordered" evidence="3">
    <location>
        <begin position="289"/>
        <end position="320"/>
    </location>
</feature>
<feature type="compositionally biased region" description="Acidic residues" evidence="3">
    <location>
        <begin position="295"/>
        <end position="309"/>
    </location>
</feature>
<evidence type="ECO:0000256" key="1">
    <source>
        <dbReference type="ARBA" id="ARBA00022723"/>
    </source>
</evidence>
<evidence type="ECO:0000256" key="3">
    <source>
        <dbReference type="SAM" id="MobiDB-lite"/>
    </source>
</evidence>
<organism evidence="7">
    <name type="scientific">Xenopsylla cheopis</name>
    <name type="common">Oriental rat flea</name>
    <name type="synonym">Pulex cheopis</name>
    <dbReference type="NCBI Taxonomy" id="163159"/>
    <lineage>
        <taxon>Eukaryota</taxon>
        <taxon>Metazoa</taxon>
        <taxon>Ecdysozoa</taxon>
        <taxon>Arthropoda</taxon>
        <taxon>Hexapoda</taxon>
        <taxon>Insecta</taxon>
        <taxon>Pterygota</taxon>
        <taxon>Neoptera</taxon>
        <taxon>Endopterygota</taxon>
        <taxon>Siphonaptera</taxon>
        <taxon>Pulicidae</taxon>
        <taxon>Xenopsyllinae</taxon>
        <taxon>Xenopsylla</taxon>
    </lineage>
</organism>
<keyword evidence="4" id="KW-1133">Transmembrane helix</keyword>
<evidence type="ECO:0000313" key="7">
    <source>
        <dbReference type="EMBL" id="NOV50621.1"/>
    </source>
</evidence>
<dbReference type="SUPFAM" id="SSF49562">
    <property type="entry name" value="C2 domain (Calcium/lipid-binding domain, CaLB)"/>
    <property type="match status" value="1"/>
</dbReference>
<dbReference type="Gene3D" id="2.60.40.150">
    <property type="entry name" value="C2 domain"/>
    <property type="match status" value="1"/>
</dbReference>
<dbReference type="PANTHER" id="PTHR45911">
    <property type="entry name" value="C2 DOMAIN-CONTAINING PROTEIN"/>
    <property type="match status" value="1"/>
</dbReference>
<keyword evidence="5" id="KW-0732">Signal</keyword>
<dbReference type="Pfam" id="PF00168">
    <property type="entry name" value="C2"/>
    <property type="match status" value="1"/>
</dbReference>
<proteinExistence type="predicted"/>
<keyword evidence="1" id="KW-0479">Metal-binding</keyword>
<evidence type="ECO:0000256" key="5">
    <source>
        <dbReference type="SAM" id="SignalP"/>
    </source>
</evidence>
<keyword evidence="4" id="KW-0812">Transmembrane</keyword>
<feature type="chain" id="PRO_5026820967" evidence="5">
    <location>
        <begin position="19"/>
        <end position="320"/>
    </location>
</feature>
<dbReference type="InterPro" id="IPR035892">
    <property type="entry name" value="C2_domain_sf"/>
</dbReference>
<dbReference type="PROSITE" id="PS50004">
    <property type="entry name" value="C2"/>
    <property type="match status" value="1"/>
</dbReference>
<feature type="signal peptide" evidence="5">
    <location>
        <begin position="1"/>
        <end position="18"/>
    </location>
</feature>
<accession>A0A6M2DZY3</accession>
<dbReference type="InterPro" id="IPR000008">
    <property type="entry name" value="C2_dom"/>
</dbReference>
<dbReference type="FunFam" id="2.60.40.150:FF:000167">
    <property type="entry name" value="Multiple C2 domains, transmembrane 2a"/>
    <property type="match status" value="1"/>
</dbReference>
<evidence type="ECO:0000256" key="2">
    <source>
        <dbReference type="ARBA" id="ARBA00022837"/>
    </source>
</evidence>